<reference evidence="5" key="1">
    <citation type="submission" date="2022-10" db="EMBL/GenBank/DDBJ databases">
        <authorList>
            <person name="Chen Y."/>
            <person name="Dougan E. K."/>
            <person name="Chan C."/>
            <person name="Rhodes N."/>
            <person name="Thang M."/>
        </authorList>
    </citation>
    <scope>NUCLEOTIDE SEQUENCE</scope>
</reference>
<dbReference type="AlphaFoldDB" id="A0A9P1BLC6"/>
<evidence type="ECO:0000313" key="8">
    <source>
        <dbReference type="Proteomes" id="UP001152797"/>
    </source>
</evidence>
<dbReference type="InterPro" id="IPR002048">
    <property type="entry name" value="EF_hand_dom"/>
</dbReference>
<keyword evidence="7" id="KW-0808">Transferase</keyword>
<dbReference type="GO" id="GO:0005509">
    <property type="term" value="F:calcium ion binding"/>
    <property type="evidence" value="ECO:0007669"/>
    <property type="project" value="InterPro"/>
</dbReference>
<dbReference type="Gene3D" id="1.10.238.10">
    <property type="entry name" value="EF-hand"/>
    <property type="match status" value="1"/>
</dbReference>
<evidence type="ECO:0000256" key="2">
    <source>
        <dbReference type="ARBA" id="ARBA00022837"/>
    </source>
</evidence>
<sequence length="334" mass="34882">MDAGIPVATHVAAGHSTATSLGPHVFPYQNEHVPGVQNAKRVTGSLLFGFALQGRKRRTLRPARLARKATENSALRSFLLGEPPAKAVDDAEPPKPAKPSSEVKAAPKTAAEPPKPAKPSSEVKAAPKTAAEPPKPAKPSSEVKAAPKTAAEPPKPAKPSSEVKAAPKTAAEPPKPAKPSSEVKAAPKTAAEPPKPAKPSSEVKAAPKTAAEPPKPAKPSSEVKAAPKTAAEPPKPAKPSSEVKAAPKTAVAKEHVKSALLDESDKEAPRWSMLLETFAEVDVDGNGCISKEELLAAVKDHGVDEKEIQEALSEIDKDQDGQINYAEFMKLMKS</sequence>
<evidence type="ECO:0000256" key="3">
    <source>
        <dbReference type="SAM" id="MobiDB-lite"/>
    </source>
</evidence>
<dbReference type="EMBL" id="CAMXCT010000206">
    <property type="protein sequence ID" value="CAI3975494.1"/>
    <property type="molecule type" value="Genomic_DNA"/>
</dbReference>
<dbReference type="GO" id="GO:0016301">
    <property type="term" value="F:kinase activity"/>
    <property type="evidence" value="ECO:0007669"/>
    <property type="project" value="UniProtKB-KW"/>
</dbReference>
<evidence type="ECO:0000259" key="4">
    <source>
        <dbReference type="PROSITE" id="PS50222"/>
    </source>
</evidence>
<evidence type="ECO:0000313" key="7">
    <source>
        <dbReference type="EMBL" id="CAL4762806.1"/>
    </source>
</evidence>
<evidence type="ECO:0000313" key="5">
    <source>
        <dbReference type="EMBL" id="CAI3975494.1"/>
    </source>
</evidence>
<dbReference type="Proteomes" id="UP001152797">
    <property type="component" value="Unassembled WGS sequence"/>
</dbReference>
<dbReference type="OrthoDB" id="40902at2759"/>
<comment type="caution">
    <text evidence="5">The sequence shown here is derived from an EMBL/GenBank/DDBJ whole genome shotgun (WGS) entry which is preliminary data.</text>
</comment>
<keyword evidence="1" id="KW-0677">Repeat</keyword>
<feature type="domain" description="EF-hand" evidence="4">
    <location>
        <begin position="269"/>
        <end position="304"/>
    </location>
</feature>
<protein>
    <submittedName>
        <fullName evidence="7">Histidine kinase</fullName>
    </submittedName>
</protein>
<dbReference type="PROSITE" id="PS50222">
    <property type="entry name" value="EF_HAND_2"/>
    <property type="match status" value="2"/>
</dbReference>
<keyword evidence="2" id="KW-0106">Calcium</keyword>
<name>A0A9P1BLC6_9DINO</name>
<accession>A0A9P1BLC6</accession>
<evidence type="ECO:0000256" key="1">
    <source>
        <dbReference type="ARBA" id="ARBA00022737"/>
    </source>
</evidence>
<dbReference type="PANTHER" id="PTHR23050">
    <property type="entry name" value="CALCIUM BINDING PROTEIN"/>
    <property type="match status" value="1"/>
</dbReference>
<dbReference type="InterPro" id="IPR011992">
    <property type="entry name" value="EF-hand-dom_pair"/>
</dbReference>
<dbReference type="CDD" id="cd00051">
    <property type="entry name" value="EFh"/>
    <property type="match status" value="1"/>
</dbReference>
<feature type="domain" description="EF-hand" evidence="4">
    <location>
        <begin position="305"/>
        <end position="334"/>
    </location>
</feature>
<dbReference type="SMART" id="SM00054">
    <property type="entry name" value="EFh"/>
    <property type="match status" value="2"/>
</dbReference>
<keyword evidence="8" id="KW-1185">Reference proteome</keyword>
<dbReference type="SUPFAM" id="SSF47473">
    <property type="entry name" value="EF-hand"/>
    <property type="match status" value="1"/>
</dbReference>
<dbReference type="InterPro" id="IPR018247">
    <property type="entry name" value="EF_Hand_1_Ca_BS"/>
</dbReference>
<feature type="region of interest" description="Disordered" evidence="3">
    <location>
        <begin position="76"/>
        <end position="267"/>
    </location>
</feature>
<keyword evidence="7" id="KW-0418">Kinase</keyword>
<proteinExistence type="predicted"/>
<dbReference type="EMBL" id="CAMXCT020000206">
    <property type="protein sequence ID" value="CAL1128869.1"/>
    <property type="molecule type" value="Genomic_DNA"/>
</dbReference>
<organism evidence="5">
    <name type="scientific">Cladocopium goreaui</name>
    <dbReference type="NCBI Taxonomy" id="2562237"/>
    <lineage>
        <taxon>Eukaryota</taxon>
        <taxon>Sar</taxon>
        <taxon>Alveolata</taxon>
        <taxon>Dinophyceae</taxon>
        <taxon>Suessiales</taxon>
        <taxon>Symbiodiniaceae</taxon>
        <taxon>Cladocopium</taxon>
    </lineage>
</organism>
<feature type="compositionally biased region" description="Low complexity" evidence="3">
    <location>
        <begin position="103"/>
        <end position="248"/>
    </location>
</feature>
<evidence type="ECO:0000313" key="6">
    <source>
        <dbReference type="EMBL" id="CAL1128869.1"/>
    </source>
</evidence>
<dbReference type="EMBL" id="CAMXCT030000206">
    <property type="protein sequence ID" value="CAL4762806.1"/>
    <property type="molecule type" value="Genomic_DNA"/>
</dbReference>
<reference evidence="6" key="2">
    <citation type="submission" date="2024-04" db="EMBL/GenBank/DDBJ databases">
        <authorList>
            <person name="Chen Y."/>
            <person name="Shah S."/>
            <person name="Dougan E. K."/>
            <person name="Thang M."/>
            <person name="Chan C."/>
        </authorList>
    </citation>
    <scope>NUCLEOTIDE SEQUENCE [LARGE SCALE GENOMIC DNA]</scope>
</reference>
<gene>
    <name evidence="5" type="ORF">C1SCF055_LOCUS3798</name>
</gene>
<dbReference type="Pfam" id="PF13499">
    <property type="entry name" value="EF-hand_7"/>
    <property type="match status" value="1"/>
</dbReference>
<dbReference type="InterPro" id="IPR050145">
    <property type="entry name" value="Centrin_CML-like"/>
</dbReference>
<dbReference type="PROSITE" id="PS00018">
    <property type="entry name" value="EF_HAND_1"/>
    <property type="match status" value="2"/>
</dbReference>